<accession>A0ACC0V7G8</accession>
<name>A0ACC0V7G8_9HYPO</name>
<dbReference type="EMBL" id="CM047942">
    <property type="protein sequence ID" value="KAI9902223.1"/>
    <property type="molecule type" value="Genomic_DNA"/>
</dbReference>
<proteinExistence type="predicted"/>
<gene>
    <name evidence="1" type="ORF">N3K66_004040</name>
</gene>
<evidence type="ECO:0000313" key="1">
    <source>
        <dbReference type="EMBL" id="KAI9902223.1"/>
    </source>
</evidence>
<sequence length="117" mass="12248">MPKITTTNLRLVLGFQTVPILLSCTQTLAGRNAVPTDASTTVPLAMLHVMGMSSLSLGVLQMVVAITGPRSQIRTVMMIAVLMKLVAAGLFGQDGMKGVAIWEGLTGVLNGICAFFA</sequence>
<keyword evidence="2" id="KW-1185">Reference proteome</keyword>
<reference evidence="1" key="1">
    <citation type="submission" date="2022-10" db="EMBL/GenBank/DDBJ databases">
        <title>Complete Genome of Trichothecium roseum strain YXFP-22015, a Plant Pathogen Isolated from Citrus.</title>
        <authorList>
            <person name="Wang Y."/>
            <person name="Zhu L."/>
        </authorList>
    </citation>
    <scope>NUCLEOTIDE SEQUENCE</scope>
    <source>
        <strain evidence="1">YXFP-22015</strain>
    </source>
</reference>
<evidence type="ECO:0000313" key="2">
    <source>
        <dbReference type="Proteomes" id="UP001163324"/>
    </source>
</evidence>
<comment type="caution">
    <text evidence="1">The sequence shown here is derived from an EMBL/GenBank/DDBJ whole genome shotgun (WGS) entry which is preliminary data.</text>
</comment>
<protein>
    <submittedName>
        <fullName evidence="1">Uncharacterized protein</fullName>
    </submittedName>
</protein>
<dbReference type="Proteomes" id="UP001163324">
    <property type="component" value="Chromosome 3"/>
</dbReference>
<organism evidence="1 2">
    <name type="scientific">Trichothecium roseum</name>
    <dbReference type="NCBI Taxonomy" id="47278"/>
    <lineage>
        <taxon>Eukaryota</taxon>
        <taxon>Fungi</taxon>
        <taxon>Dikarya</taxon>
        <taxon>Ascomycota</taxon>
        <taxon>Pezizomycotina</taxon>
        <taxon>Sordariomycetes</taxon>
        <taxon>Hypocreomycetidae</taxon>
        <taxon>Hypocreales</taxon>
        <taxon>Hypocreales incertae sedis</taxon>
        <taxon>Trichothecium</taxon>
    </lineage>
</organism>